<feature type="domain" description="Pyridine nucleotide-disulphide oxidoreductase dimerisation" evidence="18">
    <location>
        <begin position="354"/>
        <end position="460"/>
    </location>
</feature>
<dbReference type="PRINTS" id="PR00368">
    <property type="entry name" value="FADPNR"/>
</dbReference>
<keyword evidence="6" id="KW-0475">Mercuric resistance</keyword>
<keyword evidence="14 17" id="KW-0676">Redox-active center</keyword>
<evidence type="ECO:0000256" key="2">
    <source>
        <dbReference type="ARBA" id="ARBA00007532"/>
    </source>
</evidence>
<evidence type="ECO:0000256" key="10">
    <source>
        <dbReference type="ARBA" id="ARBA00022857"/>
    </source>
</evidence>
<evidence type="ECO:0000256" key="12">
    <source>
        <dbReference type="ARBA" id="ARBA00023002"/>
    </source>
</evidence>
<dbReference type="InterPro" id="IPR012999">
    <property type="entry name" value="Pyr_OxRdtase_I_AS"/>
</dbReference>
<keyword evidence="8" id="KW-0479">Metal-binding</keyword>
<dbReference type="SUPFAM" id="SSF55424">
    <property type="entry name" value="FAD/NAD-linked reductases, dimerisation (C-terminal) domain"/>
    <property type="match status" value="1"/>
</dbReference>
<dbReference type="PANTHER" id="PTHR43014:SF2">
    <property type="entry name" value="MERCURIC REDUCTASE"/>
    <property type="match status" value="1"/>
</dbReference>
<dbReference type="GO" id="GO:0016152">
    <property type="term" value="F:mercury (II) reductase (NADP+) activity"/>
    <property type="evidence" value="ECO:0007669"/>
    <property type="project" value="UniProtKB-EC"/>
</dbReference>
<dbReference type="InterPro" id="IPR016156">
    <property type="entry name" value="FAD/NAD-linked_Rdtase_dimer_sf"/>
</dbReference>
<keyword evidence="7 17" id="KW-0285">Flavoprotein</keyword>
<evidence type="ECO:0000256" key="16">
    <source>
        <dbReference type="ARBA" id="ARBA00048984"/>
    </source>
</evidence>
<protein>
    <recommendedName>
        <fullName evidence="5">Mercuric reductase</fullName>
        <ecNumber evidence="4">1.16.1.1</ecNumber>
    </recommendedName>
    <alternativeName>
        <fullName evidence="15">Hg(II) reductase</fullName>
    </alternativeName>
</protein>
<keyword evidence="10" id="KW-0521">NADP</keyword>
<evidence type="ECO:0000256" key="3">
    <source>
        <dbReference type="ARBA" id="ARBA00011738"/>
    </source>
</evidence>
<dbReference type="SUPFAM" id="SSF51905">
    <property type="entry name" value="FAD/NAD(P)-binding domain"/>
    <property type="match status" value="1"/>
</dbReference>
<dbReference type="PROSITE" id="PS00076">
    <property type="entry name" value="PYRIDINE_REDOX_1"/>
    <property type="match status" value="1"/>
</dbReference>
<comment type="subunit">
    <text evidence="3">Homodimer.</text>
</comment>
<accession>A0ABU5Y022</accession>
<dbReference type="Gene3D" id="3.50.50.60">
    <property type="entry name" value="FAD/NAD(P)-binding domain"/>
    <property type="match status" value="2"/>
</dbReference>
<evidence type="ECO:0000256" key="5">
    <source>
        <dbReference type="ARBA" id="ARBA00014791"/>
    </source>
</evidence>
<dbReference type="EC" id="1.16.1.1" evidence="4"/>
<evidence type="ECO:0000256" key="15">
    <source>
        <dbReference type="ARBA" id="ARBA00031725"/>
    </source>
</evidence>
<dbReference type="EMBL" id="JAYJJU010000018">
    <property type="protein sequence ID" value="MEB3033367.1"/>
    <property type="molecule type" value="Genomic_DNA"/>
</dbReference>
<dbReference type="InterPro" id="IPR036188">
    <property type="entry name" value="FAD/NAD-bd_sf"/>
</dbReference>
<evidence type="ECO:0000256" key="8">
    <source>
        <dbReference type="ARBA" id="ARBA00022723"/>
    </source>
</evidence>
<comment type="similarity">
    <text evidence="2 17">Belongs to the class-I pyridine nucleotide-disulfide oxidoreductase family.</text>
</comment>
<evidence type="ECO:0000256" key="6">
    <source>
        <dbReference type="ARBA" id="ARBA00022466"/>
    </source>
</evidence>
<evidence type="ECO:0000313" key="20">
    <source>
        <dbReference type="EMBL" id="MEB3033367.1"/>
    </source>
</evidence>
<name>A0ABU5Y022_9MYCO</name>
<evidence type="ECO:0000259" key="18">
    <source>
        <dbReference type="Pfam" id="PF02852"/>
    </source>
</evidence>
<dbReference type="Pfam" id="PF02852">
    <property type="entry name" value="Pyr_redox_dim"/>
    <property type="match status" value="1"/>
</dbReference>
<feature type="domain" description="FAD/NAD(P)-binding" evidence="19">
    <location>
        <begin position="7"/>
        <end position="333"/>
    </location>
</feature>
<dbReference type="Pfam" id="PF07992">
    <property type="entry name" value="Pyr_redox_2"/>
    <property type="match status" value="1"/>
</dbReference>
<comment type="catalytic activity">
    <reaction evidence="16">
        <text>Hg + NADP(+) + H(+) = Hg(2+) + NADPH</text>
        <dbReference type="Rhea" id="RHEA:23856"/>
        <dbReference type="ChEBI" id="CHEBI:15378"/>
        <dbReference type="ChEBI" id="CHEBI:16170"/>
        <dbReference type="ChEBI" id="CHEBI:16793"/>
        <dbReference type="ChEBI" id="CHEBI:57783"/>
        <dbReference type="ChEBI" id="CHEBI:58349"/>
        <dbReference type="EC" id="1.16.1.1"/>
    </reaction>
</comment>
<dbReference type="PANTHER" id="PTHR43014">
    <property type="entry name" value="MERCURIC REDUCTASE"/>
    <property type="match status" value="1"/>
</dbReference>
<dbReference type="PIRSF" id="PIRSF000350">
    <property type="entry name" value="Mercury_reductase_MerA"/>
    <property type="match status" value="1"/>
</dbReference>
<reference evidence="20 21" key="1">
    <citation type="submission" date="2023-12" db="EMBL/GenBank/DDBJ databases">
        <title>Description of new species of Mycobacterium terrae complex isolated from sewage at the Sao Paulo Zoological Park Foundation in Brazil.</title>
        <authorList>
            <person name="Romagnoli C.L."/>
            <person name="Conceicao E.C."/>
            <person name="Machado E."/>
            <person name="Barreto L.B.P.F."/>
            <person name="Sharma A."/>
            <person name="Silva N.M."/>
            <person name="Marques L.E."/>
            <person name="Juliana M.A."/>
            <person name="Lourenco M.C.S."/>
            <person name="Digiampietri L.A."/>
            <person name="Suffys P.N."/>
            <person name="Viana-Niero C."/>
        </authorList>
    </citation>
    <scope>NUCLEOTIDE SEQUENCE [LARGE SCALE GENOMIC DNA]</scope>
    <source>
        <strain evidence="20 21">MYC340</strain>
    </source>
</reference>
<gene>
    <name evidence="20" type="primary">merA</name>
    <name evidence="20" type="ORF">KV113_17585</name>
</gene>
<evidence type="ECO:0000256" key="14">
    <source>
        <dbReference type="ARBA" id="ARBA00023284"/>
    </source>
</evidence>
<keyword evidence="13" id="KW-1015">Disulfide bond</keyword>
<proteinExistence type="inferred from homology"/>
<evidence type="ECO:0000256" key="11">
    <source>
        <dbReference type="ARBA" id="ARBA00022914"/>
    </source>
</evidence>
<evidence type="ECO:0000256" key="7">
    <source>
        <dbReference type="ARBA" id="ARBA00022630"/>
    </source>
</evidence>
<dbReference type="InterPro" id="IPR004099">
    <property type="entry name" value="Pyr_nucl-diS_OxRdtase_dimer"/>
</dbReference>
<evidence type="ECO:0000256" key="1">
    <source>
        <dbReference type="ARBA" id="ARBA00001974"/>
    </source>
</evidence>
<evidence type="ECO:0000256" key="17">
    <source>
        <dbReference type="RuleBase" id="RU003691"/>
    </source>
</evidence>
<sequence length="477" mass="49495">MEHTKVDLAVVGSGGAAFAAAIRASTLGKSVAMIERGTVGGTCVNTGCIPSKALIAAAEARHVALDSGRFPGICTSADPVDMPGLVDGKRSLVEKLRAEKYLDIAKDHGWPLLRGQASFDGAPNAPVLRVTTGDGSSRLVVAAHYLIATGSRPAIPAIAGLDQVDYLTSATVMELEKVPRELLVLGGGYVALELAQLFARLGSKVTMLVRSRLASREEPEASQSLLEVFADEGIRVVCRAIVDSVATDPATGRVVATASVAGIGEEFTAERLLVALGRTPVTDGLNLGTVEVKTGAGGQIVVTDQLATSNPRIWAAGDVTGHREFVYVAASHGAMVVDNALTGANRSVDYTHLPRVTFTSPALGAVGMTDEQAAAAGIRCDCRVLPLDYVPRALVNRDTRGFVKVLADADTGRILGITAVAKEAGELAAAGVYILAAGMTVQQVANTWSPYLTMAEAIKIACQAFTTDISKLSCCAS</sequence>
<organism evidence="20 21">
    <name type="scientific">[Mycobacterium] nativiensis</name>
    <dbReference type="NCBI Taxonomy" id="2855503"/>
    <lineage>
        <taxon>Bacteria</taxon>
        <taxon>Bacillati</taxon>
        <taxon>Actinomycetota</taxon>
        <taxon>Actinomycetes</taxon>
        <taxon>Mycobacteriales</taxon>
        <taxon>Mycobacteriaceae</taxon>
        <taxon>Mycolicibacter</taxon>
    </lineage>
</organism>
<keyword evidence="11" id="KW-0476">Mercury</keyword>
<evidence type="ECO:0000313" key="21">
    <source>
        <dbReference type="Proteomes" id="UP001298593"/>
    </source>
</evidence>
<dbReference type="NCBIfam" id="TIGR02053">
    <property type="entry name" value="MerA"/>
    <property type="match status" value="1"/>
</dbReference>
<evidence type="ECO:0000256" key="13">
    <source>
        <dbReference type="ARBA" id="ARBA00023157"/>
    </source>
</evidence>
<dbReference type="InterPro" id="IPR001100">
    <property type="entry name" value="Pyr_nuc-diS_OxRdtase"/>
</dbReference>
<dbReference type="Gene3D" id="3.30.390.30">
    <property type="match status" value="1"/>
</dbReference>
<keyword evidence="9 17" id="KW-0274">FAD</keyword>
<evidence type="ECO:0000256" key="9">
    <source>
        <dbReference type="ARBA" id="ARBA00022827"/>
    </source>
</evidence>
<dbReference type="PRINTS" id="PR00411">
    <property type="entry name" value="PNDRDTASEI"/>
</dbReference>
<keyword evidence="12 17" id="KW-0560">Oxidoreductase</keyword>
<dbReference type="InterPro" id="IPR023753">
    <property type="entry name" value="FAD/NAD-binding_dom"/>
</dbReference>
<evidence type="ECO:0000259" key="19">
    <source>
        <dbReference type="Pfam" id="PF07992"/>
    </source>
</evidence>
<keyword evidence="21" id="KW-1185">Reference proteome</keyword>
<dbReference type="Proteomes" id="UP001298593">
    <property type="component" value="Unassembled WGS sequence"/>
</dbReference>
<evidence type="ECO:0000256" key="4">
    <source>
        <dbReference type="ARBA" id="ARBA00012661"/>
    </source>
</evidence>
<dbReference type="InterPro" id="IPR021179">
    <property type="entry name" value="Mercury_reductase_MerA"/>
</dbReference>
<comment type="cofactor">
    <cofactor evidence="1">
        <name>FAD</name>
        <dbReference type="ChEBI" id="CHEBI:57692"/>
    </cofactor>
</comment>
<comment type="caution">
    <text evidence="20">The sequence shown here is derived from an EMBL/GenBank/DDBJ whole genome shotgun (WGS) entry which is preliminary data.</text>
</comment>